<dbReference type="RefSeq" id="XP_038068359.1">
    <property type="nucleotide sequence ID" value="XM_038212431.1"/>
</dbReference>
<dbReference type="Gene3D" id="2.120.10.80">
    <property type="entry name" value="Kelch-type beta propeller"/>
    <property type="match status" value="1"/>
</dbReference>
<dbReference type="SUPFAM" id="SSF117281">
    <property type="entry name" value="Kelch motif"/>
    <property type="match status" value="1"/>
</dbReference>
<dbReference type="OMA" id="HACCVIP"/>
<dbReference type="PANTHER" id="PTHR46375:SF3">
    <property type="entry name" value="KELCH REPEAT AND BTB DOMAIN-CONTAINING PROTEIN 13"/>
    <property type="match status" value="1"/>
</dbReference>
<dbReference type="Pfam" id="PF01344">
    <property type="entry name" value="Kelch_1"/>
    <property type="match status" value="2"/>
</dbReference>
<dbReference type="OrthoDB" id="6350321at2759"/>
<evidence type="ECO:0000256" key="1">
    <source>
        <dbReference type="ARBA" id="ARBA00022441"/>
    </source>
</evidence>
<dbReference type="GeneID" id="119737816"/>
<proteinExistence type="predicted"/>
<evidence type="ECO:0000313" key="2">
    <source>
        <dbReference type="EnsemblMetazoa" id="XP_038068359.1"/>
    </source>
</evidence>
<organism evidence="2 3">
    <name type="scientific">Patiria miniata</name>
    <name type="common">Bat star</name>
    <name type="synonym">Asterina miniata</name>
    <dbReference type="NCBI Taxonomy" id="46514"/>
    <lineage>
        <taxon>Eukaryota</taxon>
        <taxon>Metazoa</taxon>
        <taxon>Echinodermata</taxon>
        <taxon>Eleutherozoa</taxon>
        <taxon>Asterozoa</taxon>
        <taxon>Asteroidea</taxon>
        <taxon>Valvatacea</taxon>
        <taxon>Valvatida</taxon>
        <taxon>Asterinidae</taxon>
        <taxon>Patiria</taxon>
    </lineage>
</organism>
<dbReference type="SMART" id="SM00612">
    <property type="entry name" value="Kelch"/>
    <property type="match status" value="2"/>
</dbReference>
<dbReference type="AlphaFoldDB" id="A0A914AXX1"/>
<keyword evidence="3" id="KW-1185">Reference proteome</keyword>
<sequence>MAHLRVPRCHASLLEMANKLYMIGGFVGDSSASDEKSQSMSTIEAYDESNEAWEFVADLWQGRHDANTVTVGDKAYIIGGMEDENEDPLPNVECFDPLTVSWAQGLAALPSASFGHACCVIPGDVPIKWPKS</sequence>
<dbReference type="InterPro" id="IPR052392">
    <property type="entry name" value="Kelch-BTB_domain-containing"/>
</dbReference>
<dbReference type="InterPro" id="IPR006652">
    <property type="entry name" value="Kelch_1"/>
</dbReference>
<protein>
    <submittedName>
        <fullName evidence="2">Uncharacterized protein</fullName>
    </submittedName>
</protein>
<accession>A0A914AXX1</accession>
<keyword evidence="1" id="KW-0880">Kelch repeat</keyword>
<dbReference type="Proteomes" id="UP000887568">
    <property type="component" value="Unplaced"/>
</dbReference>
<reference evidence="2" key="1">
    <citation type="submission" date="2022-11" db="UniProtKB">
        <authorList>
            <consortium name="EnsemblMetazoa"/>
        </authorList>
    </citation>
    <scope>IDENTIFICATION</scope>
</reference>
<dbReference type="PANTHER" id="PTHR46375">
    <property type="entry name" value="KELCH REPEAT AND BTB DOMAIN-CONTAINING PROTEIN 13-RELATED"/>
    <property type="match status" value="1"/>
</dbReference>
<evidence type="ECO:0000313" key="3">
    <source>
        <dbReference type="Proteomes" id="UP000887568"/>
    </source>
</evidence>
<name>A0A914AXX1_PATMI</name>
<dbReference type="EnsemblMetazoa" id="XM_038212431.1">
    <property type="protein sequence ID" value="XP_038068359.1"/>
    <property type="gene ID" value="LOC119737816"/>
</dbReference>
<dbReference type="InterPro" id="IPR015915">
    <property type="entry name" value="Kelch-typ_b-propeller"/>
</dbReference>